<accession>A0A2U2B6L7</accession>
<dbReference type="GO" id="GO:0003677">
    <property type="term" value="F:DNA binding"/>
    <property type="evidence" value="ECO:0007669"/>
    <property type="project" value="UniProtKB-KW"/>
</dbReference>
<keyword evidence="2" id="KW-0238">DNA-binding</keyword>
<dbReference type="Pfam" id="PF02001">
    <property type="entry name" value="DUF134"/>
    <property type="match status" value="1"/>
</dbReference>
<dbReference type="Proteomes" id="UP000244956">
    <property type="component" value="Unassembled WGS sequence"/>
</dbReference>
<evidence type="ECO:0000313" key="3">
    <source>
        <dbReference type="Proteomes" id="UP000244956"/>
    </source>
</evidence>
<dbReference type="InterPro" id="IPR013324">
    <property type="entry name" value="RNA_pol_sigma_r3/r4-like"/>
</dbReference>
<name>A0A2U2B6L7_9BACT</name>
<dbReference type="PANTHER" id="PTHR37478:SF2">
    <property type="entry name" value="UPF0251 PROTEIN TK0562"/>
    <property type="match status" value="1"/>
</dbReference>
<dbReference type="PANTHER" id="PTHR37478">
    <property type="match status" value="1"/>
</dbReference>
<dbReference type="InterPro" id="IPR036388">
    <property type="entry name" value="WH-like_DNA-bd_sf"/>
</dbReference>
<proteinExistence type="inferred from homology"/>
<dbReference type="Gene3D" id="1.10.10.10">
    <property type="entry name" value="Winged helix-like DNA-binding domain superfamily/Winged helix DNA-binding domain"/>
    <property type="match status" value="1"/>
</dbReference>
<keyword evidence="3" id="KW-1185">Reference proteome</keyword>
<organism evidence="2 3">
    <name type="scientific">Marinilabilia rubra</name>
    <dbReference type="NCBI Taxonomy" id="2162893"/>
    <lineage>
        <taxon>Bacteria</taxon>
        <taxon>Pseudomonadati</taxon>
        <taxon>Bacteroidota</taxon>
        <taxon>Bacteroidia</taxon>
        <taxon>Marinilabiliales</taxon>
        <taxon>Marinilabiliaceae</taxon>
        <taxon>Marinilabilia</taxon>
    </lineage>
</organism>
<evidence type="ECO:0000313" key="2">
    <source>
        <dbReference type="EMBL" id="PWD98718.1"/>
    </source>
</evidence>
<dbReference type="InterPro" id="IPR002852">
    <property type="entry name" value="UPF0251"/>
</dbReference>
<comment type="similarity">
    <text evidence="1">Belongs to the UPF0251 family.</text>
</comment>
<reference evidence="2 3" key="1">
    <citation type="submission" date="2018-05" db="EMBL/GenBank/DDBJ databases">
        <title>Marinilabilia rubrum sp. nov., isolated from saltern sediment.</title>
        <authorList>
            <person name="Zhang R."/>
        </authorList>
    </citation>
    <scope>NUCLEOTIDE SEQUENCE [LARGE SCALE GENOMIC DNA]</scope>
    <source>
        <strain evidence="2 3">WTE16</strain>
    </source>
</reference>
<sequence length="130" mass="14873">MRKVVKPPGFKGYKPYGASGTKGEAVELLYEEYEALKLADYDLMSHQEASELMGVSRATFARIYERARRKMAKALVEVKEIKSVYGHAWLDKSWFVCNHCDARFTMPSTMKERSCPVCKSFCIESLTDDK</sequence>
<evidence type="ECO:0000256" key="1">
    <source>
        <dbReference type="ARBA" id="ARBA00009350"/>
    </source>
</evidence>
<dbReference type="AlphaFoldDB" id="A0A2U2B6L7"/>
<comment type="caution">
    <text evidence="2">The sequence shown here is derived from an EMBL/GenBank/DDBJ whole genome shotgun (WGS) entry which is preliminary data.</text>
</comment>
<gene>
    <name evidence="2" type="ORF">DDZ16_14390</name>
</gene>
<dbReference type="EMBL" id="QEWP01000012">
    <property type="protein sequence ID" value="PWD98718.1"/>
    <property type="molecule type" value="Genomic_DNA"/>
</dbReference>
<dbReference type="SUPFAM" id="SSF88659">
    <property type="entry name" value="Sigma3 and sigma4 domains of RNA polymerase sigma factors"/>
    <property type="match status" value="1"/>
</dbReference>
<dbReference type="OrthoDB" id="280278at2"/>
<protein>
    <submittedName>
        <fullName evidence="2">DNA-binding protein</fullName>
    </submittedName>
</protein>